<dbReference type="InterPro" id="IPR036291">
    <property type="entry name" value="NAD(P)-bd_dom_sf"/>
</dbReference>
<name>A0ABS5TI70_9ACTN</name>
<dbReference type="InterPro" id="IPR050988">
    <property type="entry name" value="Mannitol_DH/Oxidoreductase"/>
</dbReference>
<accession>A0ABS5TI70</accession>
<evidence type="ECO:0000313" key="9">
    <source>
        <dbReference type="EMBL" id="MBT0770790.1"/>
    </source>
</evidence>
<dbReference type="InterPro" id="IPR013328">
    <property type="entry name" value="6PGD_dom2"/>
</dbReference>
<comment type="caution">
    <text evidence="9">The sequence shown here is derived from an EMBL/GenBank/DDBJ whole genome shotgun (WGS) entry which is preliminary data.</text>
</comment>
<dbReference type="EMBL" id="JAHBAY010000007">
    <property type="protein sequence ID" value="MBT0770790.1"/>
    <property type="molecule type" value="Genomic_DNA"/>
</dbReference>
<dbReference type="Pfam" id="PF08125">
    <property type="entry name" value="Mannitol_dh_C"/>
    <property type="match status" value="1"/>
</dbReference>
<comment type="catalytic activity">
    <reaction evidence="6">
        <text>D-mannitol 1-phosphate + NAD(+) = beta-D-fructose 6-phosphate + NADH + H(+)</text>
        <dbReference type="Rhea" id="RHEA:19661"/>
        <dbReference type="ChEBI" id="CHEBI:15378"/>
        <dbReference type="ChEBI" id="CHEBI:57540"/>
        <dbReference type="ChEBI" id="CHEBI:57634"/>
        <dbReference type="ChEBI" id="CHEBI:57945"/>
        <dbReference type="ChEBI" id="CHEBI:61381"/>
        <dbReference type="EC" id="1.1.1.17"/>
    </reaction>
</comment>
<evidence type="ECO:0000259" key="8">
    <source>
        <dbReference type="Pfam" id="PF08125"/>
    </source>
</evidence>
<dbReference type="Gene3D" id="3.40.50.720">
    <property type="entry name" value="NAD(P)-binding Rossmann-like Domain"/>
    <property type="match status" value="1"/>
</dbReference>
<feature type="domain" description="Mannitol dehydrogenase N-terminal" evidence="7">
    <location>
        <begin position="57"/>
        <end position="310"/>
    </location>
</feature>
<dbReference type="InterPro" id="IPR013118">
    <property type="entry name" value="Mannitol_DH_C"/>
</dbReference>
<evidence type="ECO:0000256" key="3">
    <source>
        <dbReference type="ARBA" id="ARBA00016219"/>
    </source>
</evidence>
<evidence type="ECO:0000256" key="4">
    <source>
        <dbReference type="ARBA" id="ARBA00023002"/>
    </source>
</evidence>
<proteinExistence type="inferred from homology"/>
<feature type="domain" description="Mannitol dehydrogenase C-terminal" evidence="8">
    <location>
        <begin position="319"/>
        <end position="504"/>
    </location>
</feature>
<dbReference type="Proteomes" id="UP001197247">
    <property type="component" value="Unassembled WGS sequence"/>
</dbReference>
<dbReference type="Pfam" id="PF01232">
    <property type="entry name" value="Mannitol_dh"/>
    <property type="match status" value="1"/>
</dbReference>
<dbReference type="EC" id="1.1.1.17" evidence="2"/>
<evidence type="ECO:0000313" key="10">
    <source>
        <dbReference type="Proteomes" id="UP001197247"/>
    </source>
</evidence>
<keyword evidence="5" id="KW-0520">NAD</keyword>
<dbReference type="InterPro" id="IPR023027">
    <property type="entry name" value="Mannitol_DH_CS"/>
</dbReference>
<reference evidence="9 10" key="1">
    <citation type="submission" date="2021-05" db="EMBL/GenBank/DDBJ databases">
        <title>Kineosporia and Streptomyces sp. nov. two new marine actinobacteria isolated from Coral.</title>
        <authorList>
            <person name="Buangrab K."/>
            <person name="Sutthacheep M."/>
            <person name="Yeemin T."/>
            <person name="Harunari E."/>
            <person name="Igarashi Y."/>
            <person name="Kanchanasin P."/>
            <person name="Tanasupawat S."/>
            <person name="Phongsopitanun W."/>
        </authorList>
    </citation>
    <scope>NUCLEOTIDE SEQUENCE [LARGE SCALE GENOMIC DNA]</scope>
    <source>
        <strain evidence="9 10">J2-2</strain>
    </source>
</reference>
<dbReference type="InterPro" id="IPR013131">
    <property type="entry name" value="Mannitol_DH_N"/>
</dbReference>
<comment type="similarity">
    <text evidence="1">Belongs to the mannitol dehydrogenase family.</text>
</comment>
<sequence length="526" mass="57570">MTVCGEPLTVFPSLWGYGPRRPIVADVKATPLSQKTLPDLDARVAKPVYDRSEVSVGIVHFGVGNFHRAHQAMYLDTLMNRGEALDWGVCGVGVMPNDKAMAEALAKQDHLYTLVLKDGHGNLEPRVIGSIVDYVYAPDDPQRVLDVMTAPTTRIVSLTVTEGGYNIDNTTGAFDVDNPVIVAEVEGHGRGEPPVTVYGYVAEALRLRRERGIPPFTVMSCDNIQSNGEVARSSIASFAGLVDPDLAGFIRTEVPFPNAMVDRITPVTTPDVIEAVSGVFGIDDAWPVACEPFTQWVLQENFGLGRPPLEDVGVQVVADVEPYELAKLRLLNAGHQAIAYAGHLMGYTYAHESASDPLFVQFLRDYWDDEARRTLPVAEGLDLDRYTATLLERFANPEVRDTLARLASYGSDRIPKFVVPVIRANLAAGLVSTRAIAIAVTWARYAEAVDEQGQPIEVVDVEKDEVLARGARQTEDPLALARSTRWFGDLADDPRFAEVYTAQLALLHEVGAREFLVRVNAQPHLG</sequence>
<dbReference type="Gene3D" id="1.10.1040.10">
    <property type="entry name" value="N-(1-d-carboxylethyl)-l-norvaline Dehydrogenase, domain 2"/>
    <property type="match status" value="1"/>
</dbReference>
<dbReference type="PRINTS" id="PR00084">
    <property type="entry name" value="MTLDHDRGNASE"/>
</dbReference>
<dbReference type="PANTHER" id="PTHR43362:SF1">
    <property type="entry name" value="MANNITOL DEHYDROGENASE 2-RELATED"/>
    <property type="match status" value="1"/>
</dbReference>
<evidence type="ECO:0000256" key="1">
    <source>
        <dbReference type="ARBA" id="ARBA00006541"/>
    </source>
</evidence>
<keyword evidence="4" id="KW-0560">Oxidoreductase</keyword>
<dbReference type="SUPFAM" id="SSF48179">
    <property type="entry name" value="6-phosphogluconate dehydrogenase C-terminal domain-like"/>
    <property type="match status" value="1"/>
</dbReference>
<evidence type="ECO:0000256" key="6">
    <source>
        <dbReference type="ARBA" id="ARBA00048615"/>
    </source>
</evidence>
<evidence type="ECO:0000256" key="2">
    <source>
        <dbReference type="ARBA" id="ARBA00012939"/>
    </source>
</evidence>
<protein>
    <recommendedName>
        <fullName evidence="3">Mannitol-1-phosphate 5-dehydrogenase</fullName>
        <ecNumber evidence="2">1.1.1.17</ecNumber>
    </recommendedName>
</protein>
<keyword evidence="10" id="KW-1185">Reference proteome</keyword>
<dbReference type="InterPro" id="IPR000669">
    <property type="entry name" value="Mannitol_DH"/>
</dbReference>
<dbReference type="PROSITE" id="PS00974">
    <property type="entry name" value="MANNITOL_DHGENASE"/>
    <property type="match status" value="1"/>
</dbReference>
<gene>
    <name evidence="9" type="ORF">KIH74_17740</name>
</gene>
<organism evidence="9 10">
    <name type="scientific">Kineosporia corallincola</name>
    <dbReference type="NCBI Taxonomy" id="2835133"/>
    <lineage>
        <taxon>Bacteria</taxon>
        <taxon>Bacillati</taxon>
        <taxon>Actinomycetota</taxon>
        <taxon>Actinomycetes</taxon>
        <taxon>Kineosporiales</taxon>
        <taxon>Kineosporiaceae</taxon>
        <taxon>Kineosporia</taxon>
    </lineage>
</organism>
<evidence type="ECO:0000259" key="7">
    <source>
        <dbReference type="Pfam" id="PF01232"/>
    </source>
</evidence>
<evidence type="ECO:0000256" key="5">
    <source>
        <dbReference type="ARBA" id="ARBA00023027"/>
    </source>
</evidence>
<dbReference type="InterPro" id="IPR008927">
    <property type="entry name" value="6-PGluconate_DH-like_C_sf"/>
</dbReference>
<dbReference type="PANTHER" id="PTHR43362">
    <property type="entry name" value="MANNITOL DEHYDROGENASE DSF1-RELATED"/>
    <property type="match status" value="1"/>
</dbReference>
<dbReference type="SUPFAM" id="SSF51735">
    <property type="entry name" value="NAD(P)-binding Rossmann-fold domains"/>
    <property type="match status" value="1"/>
</dbReference>